<proteinExistence type="predicted"/>
<dbReference type="Gene3D" id="3.30.9.10">
    <property type="entry name" value="D-Amino Acid Oxidase, subunit A, domain 2"/>
    <property type="match status" value="2"/>
</dbReference>
<sequence>MVTPSDARAEPFVAVPMLAALAEQAGVTIVENCAVRGLDLAAGKVAGVVTEQGRLRCDQVLVAAGAWSSLFLRHHGLSLPQLSVRASVAQTLPMPDMPEISGVDDVFAWRRRLDGGFTLAAGATHDFFCGPDAVRHFGKYIPQMRRDLSQTQIHPRAPAPGFPDGWLTQRRWSNDQETPFERMRILNPVPNRVLLRRVQMAFERALPDLGPTRLLRTWAGMIDVMPDTVPVLDAAPIDGLYVATGLSGHGFGIGPGVGRVMASLMRGDAPGHDLTRFRWSRFTDGSKIDIGPTF</sequence>
<dbReference type="Proteomes" id="UP000186221">
    <property type="component" value="Unassembled WGS sequence"/>
</dbReference>
<evidence type="ECO:0000256" key="1">
    <source>
        <dbReference type="ARBA" id="ARBA00023002"/>
    </source>
</evidence>
<protein>
    <submittedName>
        <fullName evidence="3">FAD dependent oxidoreductase</fullName>
    </submittedName>
</protein>
<keyword evidence="4" id="KW-1185">Reference proteome</keyword>
<feature type="domain" description="FAD dependent oxidoreductase" evidence="2">
    <location>
        <begin position="2"/>
        <end position="264"/>
    </location>
</feature>
<dbReference type="Gene3D" id="3.50.50.60">
    <property type="entry name" value="FAD/NAD(P)-binding domain"/>
    <property type="match status" value="2"/>
</dbReference>
<name>A0A1N7N9G0_9RHOB</name>
<dbReference type="InterPro" id="IPR036188">
    <property type="entry name" value="FAD/NAD-bd_sf"/>
</dbReference>
<evidence type="ECO:0000259" key="2">
    <source>
        <dbReference type="Pfam" id="PF01266"/>
    </source>
</evidence>
<keyword evidence="1" id="KW-0560">Oxidoreductase</keyword>
<dbReference type="Pfam" id="PF01266">
    <property type="entry name" value="DAO"/>
    <property type="match status" value="1"/>
</dbReference>
<organism evidence="3 4">
    <name type="scientific">Rhodobacter aestuarii</name>
    <dbReference type="NCBI Taxonomy" id="453582"/>
    <lineage>
        <taxon>Bacteria</taxon>
        <taxon>Pseudomonadati</taxon>
        <taxon>Pseudomonadota</taxon>
        <taxon>Alphaproteobacteria</taxon>
        <taxon>Rhodobacterales</taxon>
        <taxon>Rhodobacter group</taxon>
        <taxon>Rhodobacter</taxon>
    </lineage>
</organism>
<accession>A0A1N7N9G0</accession>
<gene>
    <name evidence="3" type="ORF">SAMN05421580_107114</name>
</gene>
<evidence type="ECO:0000313" key="3">
    <source>
        <dbReference type="EMBL" id="SIS94994.1"/>
    </source>
</evidence>
<dbReference type="InterPro" id="IPR006076">
    <property type="entry name" value="FAD-dep_OxRdtase"/>
</dbReference>
<dbReference type="STRING" id="453582.SAMN05421580_107114"/>
<dbReference type="GO" id="GO:0016491">
    <property type="term" value="F:oxidoreductase activity"/>
    <property type="evidence" value="ECO:0007669"/>
    <property type="project" value="UniProtKB-KW"/>
</dbReference>
<dbReference type="EMBL" id="FTOG01000007">
    <property type="protein sequence ID" value="SIS94994.1"/>
    <property type="molecule type" value="Genomic_DNA"/>
</dbReference>
<evidence type="ECO:0000313" key="4">
    <source>
        <dbReference type="Proteomes" id="UP000186221"/>
    </source>
</evidence>
<reference evidence="4" key="1">
    <citation type="submission" date="2017-01" db="EMBL/GenBank/DDBJ databases">
        <authorList>
            <person name="Varghese N."/>
            <person name="Submissions S."/>
        </authorList>
    </citation>
    <scope>NUCLEOTIDE SEQUENCE [LARGE SCALE GENOMIC DNA]</scope>
    <source>
        <strain evidence="4">DSM 19945</strain>
    </source>
</reference>
<dbReference type="PANTHER" id="PTHR13847">
    <property type="entry name" value="SARCOSINE DEHYDROGENASE-RELATED"/>
    <property type="match status" value="1"/>
</dbReference>
<dbReference type="GO" id="GO:0005737">
    <property type="term" value="C:cytoplasm"/>
    <property type="evidence" value="ECO:0007669"/>
    <property type="project" value="TreeGrafter"/>
</dbReference>
<dbReference type="AlphaFoldDB" id="A0A1N7N9G0"/>
<dbReference type="SUPFAM" id="SSF51905">
    <property type="entry name" value="FAD/NAD(P)-binding domain"/>
    <property type="match status" value="1"/>
</dbReference>